<sequence>MADIEAPELERLWDEFHRIVNMTSHELGAWLRISSAGERTEALPDRSGSEQGRHVLAVLQKRRVDLTDDDIRLMEEVVGTVRTELEEGPDGAPEADWRHRLMSLGHDPLRSG</sequence>
<gene>
    <name evidence="1" type="ORF">GCM10009716_45580</name>
</gene>
<dbReference type="InterPro" id="IPR021487">
    <property type="entry name" value="DUF3140"/>
</dbReference>
<dbReference type="RefSeq" id="WP_344266025.1">
    <property type="nucleotide sequence ID" value="NZ_BAAAMJ010000072.1"/>
</dbReference>
<keyword evidence="2" id="KW-1185">Reference proteome</keyword>
<organism evidence="1 2">
    <name type="scientific">Streptomyces sodiiphilus</name>
    <dbReference type="NCBI Taxonomy" id="226217"/>
    <lineage>
        <taxon>Bacteria</taxon>
        <taxon>Bacillati</taxon>
        <taxon>Actinomycetota</taxon>
        <taxon>Actinomycetes</taxon>
        <taxon>Kitasatosporales</taxon>
        <taxon>Streptomycetaceae</taxon>
        <taxon>Streptomyces</taxon>
    </lineage>
</organism>
<dbReference type="Pfam" id="PF11338">
    <property type="entry name" value="DUF3140"/>
    <property type="match status" value="1"/>
</dbReference>
<dbReference type="PANTHER" id="PTHR40630:SF1">
    <property type="entry name" value="DNA-BINDING PROTEIN"/>
    <property type="match status" value="1"/>
</dbReference>
<evidence type="ECO:0000313" key="1">
    <source>
        <dbReference type="EMBL" id="GAA1933271.1"/>
    </source>
</evidence>
<protein>
    <submittedName>
        <fullName evidence="1">DUF3140 domain-containing protein</fullName>
    </submittedName>
</protein>
<dbReference type="PANTHER" id="PTHR40630">
    <property type="entry name" value="POSSIBLE DNA-BINDING PROTEIN"/>
    <property type="match status" value="1"/>
</dbReference>
<accession>A0ABN2PV49</accession>
<reference evidence="1 2" key="1">
    <citation type="journal article" date="2019" name="Int. J. Syst. Evol. Microbiol.">
        <title>The Global Catalogue of Microorganisms (GCM) 10K type strain sequencing project: providing services to taxonomists for standard genome sequencing and annotation.</title>
        <authorList>
            <consortium name="The Broad Institute Genomics Platform"/>
            <consortium name="The Broad Institute Genome Sequencing Center for Infectious Disease"/>
            <person name="Wu L."/>
            <person name="Ma J."/>
        </authorList>
    </citation>
    <scope>NUCLEOTIDE SEQUENCE [LARGE SCALE GENOMIC DNA]</scope>
    <source>
        <strain evidence="1 2">JCM 13581</strain>
    </source>
</reference>
<dbReference type="EMBL" id="BAAAMJ010000072">
    <property type="protein sequence ID" value="GAA1933271.1"/>
    <property type="molecule type" value="Genomic_DNA"/>
</dbReference>
<comment type="caution">
    <text evidence="1">The sequence shown here is derived from an EMBL/GenBank/DDBJ whole genome shotgun (WGS) entry which is preliminary data.</text>
</comment>
<dbReference type="Proteomes" id="UP001501303">
    <property type="component" value="Unassembled WGS sequence"/>
</dbReference>
<proteinExistence type="predicted"/>
<name>A0ABN2PV49_9ACTN</name>
<evidence type="ECO:0000313" key="2">
    <source>
        <dbReference type="Proteomes" id="UP001501303"/>
    </source>
</evidence>